<dbReference type="RefSeq" id="WP_290361263.1">
    <property type="nucleotide sequence ID" value="NZ_JAUHHC010000006.1"/>
</dbReference>
<evidence type="ECO:0000259" key="3">
    <source>
        <dbReference type="Pfam" id="PF01814"/>
    </source>
</evidence>
<dbReference type="SUPFAM" id="SSF52402">
    <property type="entry name" value="Adenine nucleotide alpha hydrolases-like"/>
    <property type="match status" value="1"/>
</dbReference>
<dbReference type="Pfam" id="PF00582">
    <property type="entry name" value="Usp"/>
    <property type="match status" value="1"/>
</dbReference>
<dbReference type="PRINTS" id="PR01438">
    <property type="entry name" value="UNVRSLSTRESS"/>
</dbReference>
<dbReference type="InterPro" id="IPR006016">
    <property type="entry name" value="UspA"/>
</dbReference>
<dbReference type="Gene3D" id="1.20.120.520">
    <property type="entry name" value="nmb1532 protein domain like"/>
    <property type="match status" value="1"/>
</dbReference>
<evidence type="ECO:0000313" key="4">
    <source>
        <dbReference type="EMBL" id="MDN3922957.1"/>
    </source>
</evidence>
<evidence type="ECO:0000256" key="1">
    <source>
        <dbReference type="ARBA" id="ARBA00008791"/>
    </source>
</evidence>
<dbReference type="PANTHER" id="PTHR46268:SF15">
    <property type="entry name" value="UNIVERSAL STRESS PROTEIN HP_0031"/>
    <property type="match status" value="1"/>
</dbReference>
<feature type="domain" description="UspA" evidence="2">
    <location>
        <begin position="1"/>
        <end position="128"/>
    </location>
</feature>
<accession>A0ABT8DZD2</accession>
<dbReference type="InterPro" id="IPR006015">
    <property type="entry name" value="Universal_stress_UspA"/>
</dbReference>
<evidence type="ECO:0000259" key="2">
    <source>
        <dbReference type="Pfam" id="PF00582"/>
    </source>
</evidence>
<dbReference type="EMBL" id="JAUHHC010000006">
    <property type="protein sequence ID" value="MDN3922957.1"/>
    <property type="molecule type" value="Genomic_DNA"/>
</dbReference>
<keyword evidence="5" id="KW-1185">Reference proteome</keyword>
<name>A0ABT8DZD2_9BURK</name>
<evidence type="ECO:0000313" key="5">
    <source>
        <dbReference type="Proteomes" id="UP001228044"/>
    </source>
</evidence>
<dbReference type="PANTHER" id="PTHR46268">
    <property type="entry name" value="STRESS RESPONSE PROTEIN NHAX"/>
    <property type="match status" value="1"/>
</dbReference>
<proteinExistence type="inferred from homology"/>
<comment type="caution">
    <text evidence="4">The sequence shown here is derived from an EMBL/GenBank/DDBJ whole genome shotgun (WGS) entry which is preliminary data.</text>
</comment>
<reference evidence="4 5" key="1">
    <citation type="submission" date="2023-06" db="EMBL/GenBank/DDBJ databases">
        <title>Pelomonas sp. PFR6 16S ribosomal RNA gene Genome sequencing and assembly.</title>
        <authorList>
            <person name="Woo H."/>
        </authorList>
    </citation>
    <scope>NUCLEOTIDE SEQUENCE [LARGE SCALE GENOMIC DNA]</scope>
    <source>
        <strain evidence="4 5">PFR6</strain>
    </source>
</reference>
<dbReference type="InterPro" id="IPR014729">
    <property type="entry name" value="Rossmann-like_a/b/a_fold"/>
</dbReference>
<protein>
    <submittedName>
        <fullName evidence="4">Universal stress protein</fullName>
    </submittedName>
</protein>
<feature type="domain" description="Hemerythrin-like" evidence="3">
    <location>
        <begin position="140"/>
        <end position="280"/>
    </location>
</feature>
<dbReference type="Pfam" id="PF01814">
    <property type="entry name" value="Hemerythrin"/>
    <property type="match status" value="1"/>
</dbReference>
<gene>
    <name evidence="4" type="ORF">QWJ38_21910</name>
</gene>
<dbReference type="CDD" id="cd00293">
    <property type="entry name" value="USP-like"/>
    <property type="match status" value="1"/>
</dbReference>
<comment type="similarity">
    <text evidence="1">Belongs to the universal stress protein A family.</text>
</comment>
<dbReference type="Gene3D" id="3.40.50.620">
    <property type="entry name" value="HUPs"/>
    <property type="match status" value="1"/>
</dbReference>
<dbReference type="Proteomes" id="UP001228044">
    <property type="component" value="Unassembled WGS sequence"/>
</dbReference>
<sequence length="316" mass="33958">MYQHLLVPIDAGDLAIDLVGYAIALARPMGARLSIVHVLDEAQAEPTAAARAEALLAMADAAARAAGVPCRGECIAGEQADALIVESAQRLGCDLIVIASHGGRARPGAALGAVTAEVLRHAGVPVLVAAGARLQARERAIEVIREEHRGLAAVLQAWRERLRQALAGGLAPSAAAMRAALDYLRAFDGDLHHGKESEQLFRLLRQRTSTLNAELDELDHRHRRDQQLLQQVGRQLERLERLGPAQRPDGLRALLRGLEQYIDYVWDHLGREEGVVLPQAQRHLLAEDWRELEASFAAAGGDAAASAQAVLAGLQA</sequence>
<dbReference type="InterPro" id="IPR012312">
    <property type="entry name" value="Hemerythrin-like"/>
</dbReference>
<organism evidence="4 5">
    <name type="scientific">Roseateles violae</name>
    <dbReference type="NCBI Taxonomy" id="3058042"/>
    <lineage>
        <taxon>Bacteria</taxon>
        <taxon>Pseudomonadati</taxon>
        <taxon>Pseudomonadota</taxon>
        <taxon>Betaproteobacteria</taxon>
        <taxon>Burkholderiales</taxon>
        <taxon>Sphaerotilaceae</taxon>
        <taxon>Roseateles</taxon>
    </lineage>
</organism>